<dbReference type="EMBL" id="KZ303504">
    <property type="protein sequence ID" value="PIA15764.1"/>
    <property type="molecule type" value="Genomic_DNA"/>
</dbReference>
<dbReference type="Gene3D" id="3.30.160.60">
    <property type="entry name" value="Classic Zinc Finger"/>
    <property type="match status" value="1"/>
</dbReference>
<accession>A0A2G5B9S7</accession>
<organism evidence="5 6">
    <name type="scientific">Coemansia reversa (strain ATCC 12441 / NRRL 1564)</name>
    <dbReference type="NCBI Taxonomy" id="763665"/>
    <lineage>
        <taxon>Eukaryota</taxon>
        <taxon>Fungi</taxon>
        <taxon>Fungi incertae sedis</taxon>
        <taxon>Zoopagomycota</taxon>
        <taxon>Kickxellomycotina</taxon>
        <taxon>Kickxellomycetes</taxon>
        <taxon>Kickxellales</taxon>
        <taxon>Kickxellaceae</taxon>
        <taxon>Coemansia</taxon>
    </lineage>
</organism>
<keyword evidence="6" id="KW-1185">Reference proteome</keyword>
<dbReference type="OrthoDB" id="5588412at2759"/>
<dbReference type="GO" id="GO:0051865">
    <property type="term" value="P:protein autoubiquitination"/>
    <property type="evidence" value="ECO:0007669"/>
    <property type="project" value="TreeGrafter"/>
</dbReference>
<dbReference type="GO" id="GO:0005778">
    <property type="term" value="C:peroxisomal membrane"/>
    <property type="evidence" value="ECO:0007669"/>
    <property type="project" value="TreeGrafter"/>
</dbReference>
<feature type="region of interest" description="Disordered" evidence="3">
    <location>
        <begin position="1166"/>
        <end position="1296"/>
    </location>
</feature>
<evidence type="ECO:0000256" key="1">
    <source>
        <dbReference type="PROSITE-ProRule" id="PRU00024"/>
    </source>
</evidence>
<dbReference type="PROSITE" id="PS50119">
    <property type="entry name" value="ZF_BBOX"/>
    <property type="match status" value="1"/>
</dbReference>
<dbReference type="CDD" id="cd19756">
    <property type="entry name" value="Bbox2"/>
    <property type="match status" value="1"/>
</dbReference>
<proteinExistence type="predicted"/>
<dbReference type="GO" id="GO:0061630">
    <property type="term" value="F:ubiquitin protein ligase activity"/>
    <property type="evidence" value="ECO:0007669"/>
    <property type="project" value="TreeGrafter"/>
</dbReference>
<dbReference type="InterPro" id="IPR000315">
    <property type="entry name" value="Znf_B-box"/>
</dbReference>
<dbReference type="GO" id="GO:0031625">
    <property type="term" value="F:ubiquitin protein ligase binding"/>
    <property type="evidence" value="ECO:0007669"/>
    <property type="project" value="TreeGrafter"/>
</dbReference>
<feature type="compositionally biased region" description="Polar residues" evidence="3">
    <location>
        <begin position="1244"/>
        <end position="1275"/>
    </location>
</feature>
<feature type="region of interest" description="Disordered" evidence="3">
    <location>
        <begin position="1014"/>
        <end position="1042"/>
    </location>
</feature>
<dbReference type="GO" id="GO:0005164">
    <property type="term" value="F:tumor necrosis factor receptor binding"/>
    <property type="evidence" value="ECO:0007669"/>
    <property type="project" value="TreeGrafter"/>
</dbReference>
<feature type="compositionally biased region" description="Low complexity" evidence="3">
    <location>
        <begin position="1211"/>
        <end position="1227"/>
    </location>
</feature>
<protein>
    <recommendedName>
        <fullName evidence="4">B box-type domain-containing protein</fullName>
    </recommendedName>
</protein>
<feature type="region of interest" description="Disordered" evidence="3">
    <location>
        <begin position="119"/>
        <end position="138"/>
    </location>
</feature>
<feature type="domain" description="B box-type" evidence="4">
    <location>
        <begin position="331"/>
        <end position="374"/>
    </location>
</feature>
<sequence>MTTGLLRALGRLNSRQRHEELPTNDDCHGAATDIVQGRSSIHIMQHHPADLGFPFRNRHPRRLMDHILRRNRAATSAQAMANAADVVTENIDEVGGYKVGDESVAEIVLEPYEPVGLNSAQSQFADPKPRRPASSPLSCNSDSCAKKYQQQHQVLHDTSSLLSLCNSNLDSDSDNLHMDIASTTQHKPSKKLASRVSVSAQSSGTYADAVNTTLLAVEDTHQPVVVSADGENGASECSPVSAHTLADNDSDGHNACKNKQNHTSELRTTQGSTAPIAAAETLAKQPPTECAQLETVSEENGECVGNVLGATTTSATQDPEFISPMSPSLDQVSERCAAHLGSRNELWCESCSEAICSHCSDNAGRHQTHAVVKLSAAYDDTFEEVEAMQITLVRRLTETRQRNAVLGAALDDMNEMYLQAQEALDQQLSRDAETIEREFKQRQQRLQTRIDACGEWRGGLEETLQTVQLMVEELSPAQLVARRGRILRLLKAAERARPADWKDTCQAQLSAPLEDLVRPNWHYTTLDVPHVLELGRRRGHVRVASGPFTAHGTVWRLEARRSRGRLGEPCLSVTATCVEGGGTSAFAVSVHLVMPASQGKGESEEQSSDSIKIEKQAQQQQHFLRENGPRTWRTQESHEFMVCTLDELQGADVLDSANGGAIVRFGVRAESFKSMALAQDGRILALEQRVEELQKLAERPISQPGSEPSLRQRAIPPPRICRAAEAAVPANGPQPPQSPLGSFRLTVPSKESATKTQQAAFEKKPVPKAQQVMSTHNTRRRANSNQQMPVSVMSGEKPMRASAEDFSPFAKAAMRSSGKHRRALSLTSKLRRQPAIPFPLATERAGSVQSQPLLGDASSTGSETQSADGGDRPGVLRRLSGWVRLTEGRVVQHARRMRKQLAPAESVGLADESDIDGPLDDWTFLNKSPAFALQASQDIDNTESPLAQRSGRRATLWQHSEASRPPALPLPQLLPDESARCGAPDDAEDGFTFDGMADIEREQARVDARALAACTRQQQEQQQSSLHSEDAGTPVSPADHVNGLQGRYKSIVQRIDAIQLIANTVENSRDGFSERTLRRISSELAVLADARRRRVAESSSLGASDIFSSRDILSEVQSPVASGALLGLADEASGVASNCLHTDKGRRSVSMDPEHIRRAVAQAGIGSSVGSAGSGNSGGNSNYGSGVADKMNRDGAPSSGLLTGVDTQRRVSGSSVASTASSSSFSSQRAQLPARFARLGMASSRRNSNAPDLSSSLMPGHGSTSLAPQELTPQATRRGGILKPGRTKREAPVRLHQPPVVSSENAKLAHIDVSTPQGPGRFTEYVASTSARSAGVDDCHDPITLRSGGDNSSYSSGASALATHTADAGATLILPKGSGRSRQVRSARTARKCVRFPEEQRLLETIRLIDPRTAQSIENCAAKNVLGEEEETSQVGGSCVTAAPLSVSSNLAVSSDTPAANSSGSSSDFLNNSLLAGAEINGSFPQQLSDTSADEPFDVDNIFADSPETSSCKSPDKFDTATSLLFDEATDQPVPQSTLDCVPTYKRPPIPPPVHFTSCLEDASKKPADTKNAQGENGIRKVVRCKDAVFFDHAVLSPTLAAMAHEFVISQHNAAENADNDDDSDGALSMSFEDALSEISQQQQQHDIGAMQNPLALSGLGMAMPENNIDYQNLRYEHHTFSHLYNSRGLAVGPNVGSTPSSPSSVCYVAGPTNCSSNPSPSAAEDCVLSSSTNTVYLNSSDTSMFVDAAATHS</sequence>
<dbReference type="STRING" id="763665.A0A2G5B9S7"/>
<feature type="compositionally biased region" description="Low complexity" evidence="3">
    <location>
        <begin position="1179"/>
        <end position="1188"/>
    </location>
</feature>
<evidence type="ECO:0000259" key="4">
    <source>
        <dbReference type="PROSITE" id="PS50119"/>
    </source>
</evidence>
<feature type="compositionally biased region" description="Polar residues" evidence="3">
    <location>
        <begin position="936"/>
        <end position="947"/>
    </location>
</feature>
<evidence type="ECO:0000256" key="3">
    <source>
        <dbReference type="SAM" id="MobiDB-lite"/>
    </source>
</evidence>
<keyword evidence="1" id="KW-0862">Zinc</keyword>
<gene>
    <name evidence="5" type="ORF">COEREDRAFT_15844</name>
</gene>
<reference evidence="5 6" key="1">
    <citation type="journal article" date="2015" name="Genome Biol. Evol.">
        <title>Phylogenomic analyses indicate that early fungi evolved digesting cell walls of algal ancestors of land plants.</title>
        <authorList>
            <person name="Chang Y."/>
            <person name="Wang S."/>
            <person name="Sekimoto S."/>
            <person name="Aerts A.L."/>
            <person name="Choi C."/>
            <person name="Clum A."/>
            <person name="LaButti K.M."/>
            <person name="Lindquist E.A."/>
            <person name="Yee Ngan C."/>
            <person name="Ohm R.A."/>
            <person name="Salamov A.A."/>
            <person name="Grigoriev I.V."/>
            <person name="Spatafora J.W."/>
            <person name="Berbee M.L."/>
        </authorList>
    </citation>
    <scope>NUCLEOTIDE SEQUENCE [LARGE SCALE GENOMIC DNA]</scope>
    <source>
        <strain evidence="5 6">NRRL 1564</strain>
    </source>
</reference>
<dbReference type="Proteomes" id="UP000242474">
    <property type="component" value="Unassembled WGS sequence"/>
</dbReference>
<dbReference type="GO" id="GO:0008270">
    <property type="term" value="F:zinc ion binding"/>
    <property type="evidence" value="ECO:0007669"/>
    <property type="project" value="UniProtKB-KW"/>
</dbReference>
<dbReference type="InterPro" id="IPR053003">
    <property type="entry name" value="TRIM_RBCC_E3_ubiq-ligases"/>
</dbReference>
<keyword evidence="1" id="KW-0863">Zinc-finger</keyword>
<feature type="compositionally biased region" description="Polar residues" evidence="3">
    <location>
        <begin position="749"/>
        <end position="759"/>
    </location>
</feature>
<feature type="region of interest" description="Disordered" evidence="3">
    <location>
        <begin position="597"/>
        <end position="629"/>
    </location>
</feature>
<keyword evidence="2" id="KW-0175">Coiled coil</keyword>
<feature type="region of interest" description="Disordered" evidence="3">
    <location>
        <begin position="246"/>
        <end position="270"/>
    </location>
</feature>
<feature type="compositionally biased region" description="Polar residues" evidence="3">
    <location>
        <begin position="847"/>
        <end position="867"/>
    </location>
</feature>
<dbReference type="GO" id="GO:0070842">
    <property type="term" value="P:aggresome assembly"/>
    <property type="evidence" value="ECO:0007669"/>
    <property type="project" value="TreeGrafter"/>
</dbReference>
<feature type="region of interest" description="Disordered" evidence="3">
    <location>
        <begin position="936"/>
        <end position="972"/>
    </location>
</feature>
<feature type="coiled-coil region" evidence="2">
    <location>
        <begin position="410"/>
        <end position="438"/>
    </location>
</feature>
<evidence type="ECO:0000313" key="5">
    <source>
        <dbReference type="EMBL" id="PIA15764.1"/>
    </source>
</evidence>
<feature type="compositionally biased region" description="Polar residues" evidence="3">
    <location>
        <begin position="257"/>
        <end position="270"/>
    </location>
</feature>
<evidence type="ECO:0000256" key="2">
    <source>
        <dbReference type="SAM" id="Coils"/>
    </source>
</evidence>
<name>A0A2G5B9S7_COERN</name>
<feature type="region of interest" description="Disordered" evidence="3">
    <location>
        <begin position="841"/>
        <end position="875"/>
    </location>
</feature>
<dbReference type="GO" id="GO:0016235">
    <property type="term" value="C:aggresome"/>
    <property type="evidence" value="ECO:0007669"/>
    <property type="project" value="TreeGrafter"/>
</dbReference>
<feature type="region of interest" description="Disordered" evidence="3">
    <location>
        <begin position="1485"/>
        <end position="1515"/>
    </location>
</feature>
<evidence type="ECO:0000313" key="6">
    <source>
        <dbReference type="Proteomes" id="UP000242474"/>
    </source>
</evidence>
<dbReference type="Pfam" id="PF00643">
    <property type="entry name" value="zf-B_box"/>
    <property type="match status" value="1"/>
</dbReference>
<dbReference type="SUPFAM" id="SSF57845">
    <property type="entry name" value="B-box zinc-binding domain"/>
    <property type="match status" value="1"/>
</dbReference>
<keyword evidence="1" id="KW-0479">Metal-binding</keyword>
<dbReference type="GO" id="GO:0006513">
    <property type="term" value="P:protein monoubiquitination"/>
    <property type="evidence" value="ECO:0007669"/>
    <property type="project" value="TreeGrafter"/>
</dbReference>
<dbReference type="PANTHER" id="PTHR36754">
    <property type="entry name" value="E3 UBIQUITIN-PROTEIN LIGASE TRIM37"/>
    <property type="match status" value="1"/>
</dbReference>
<feature type="region of interest" description="Disordered" evidence="3">
    <location>
        <begin position="748"/>
        <end position="794"/>
    </location>
</feature>
<dbReference type="PANTHER" id="PTHR36754:SF2">
    <property type="entry name" value="E3 UBIQUITIN-PROTEIN LIGASE TRIM37"/>
    <property type="match status" value="1"/>
</dbReference>